<proteinExistence type="predicted"/>
<reference evidence="3" key="2">
    <citation type="submission" date="2025-08" db="UniProtKB">
        <authorList>
            <consortium name="RefSeq"/>
        </authorList>
    </citation>
    <scope>IDENTIFICATION</scope>
    <source>
        <tissue evidence="3">Young leaves</tissue>
    </source>
</reference>
<reference evidence="2" key="1">
    <citation type="journal article" date="2019" name="Toxins">
        <title>Detection of Abrin-Like and Prepropulchellin-Like Toxin Genes and Transcripts Using Whole Genome Sequencing and Full-Length Transcript Sequencing of Abrus precatorius.</title>
        <authorList>
            <person name="Hovde B.T."/>
            <person name="Daligault H.E."/>
            <person name="Hanschen E.R."/>
            <person name="Kunde Y.A."/>
            <person name="Johnson M.B."/>
            <person name="Starkenburg S.R."/>
            <person name="Johnson S.L."/>
        </authorList>
    </citation>
    <scope>NUCLEOTIDE SEQUENCE [LARGE SCALE GENOMIC DNA]</scope>
</reference>
<dbReference type="AlphaFoldDB" id="A0A8B8K1B6"/>
<sequence length="147" mass="16419">MAGNDNIEKRTLNDYARARPRENPTSIVKPPIQANNFEIRLDLMRVVQQEQFVGHPSEDPHTHIQNFLAICNMVRMNGVSDETFDDGLNVATKTMVDAVVGGSLSLKTPAEARELIEVMASNNYNHRDKSTMKRGVLELNTLDALLA</sequence>
<protein>
    <submittedName>
        <fullName evidence="3">Uncharacterized protein LOC113850921</fullName>
    </submittedName>
</protein>
<dbReference type="Proteomes" id="UP000694853">
    <property type="component" value="Unplaced"/>
</dbReference>
<keyword evidence="2" id="KW-1185">Reference proteome</keyword>
<feature type="compositionally biased region" description="Basic and acidic residues" evidence="1">
    <location>
        <begin position="1"/>
        <end position="22"/>
    </location>
</feature>
<evidence type="ECO:0000313" key="3">
    <source>
        <dbReference type="RefSeq" id="XP_027337239.1"/>
    </source>
</evidence>
<evidence type="ECO:0000256" key="1">
    <source>
        <dbReference type="SAM" id="MobiDB-lite"/>
    </source>
</evidence>
<dbReference type="KEGG" id="aprc:113850921"/>
<accession>A0A8B8K1B6</accession>
<organism evidence="2 3">
    <name type="scientific">Abrus precatorius</name>
    <name type="common">Indian licorice</name>
    <name type="synonym">Glycine abrus</name>
    <dbReference type="NCBI Taxonomy" id="3816"/>
    <lineage>
        <taxon>Eukaryota</taxon>
        <taxon>Viridiplantae</taxon>
        <taxon>Streptophyta</taxon>
        <taxon>Embryophyta</taxon>
        <taxon>Tracheophyta</taxon>
        <taxon>Spermatophyta</taxon>
        <taxon>Magnoliopsida</taxon>
        <taxon>eudicotyledons</taxon>
        <taxon>Gunneridae</taxon>
        <taxon>Pentapetalae</taxon>
        <taxon>rosids</taxon>
        <taxon>fabids</taxon>
        <taxon>Fabales</taxon>
        <taxon>Fabaceae</taxon>
        <taxon>Papilionoideae</taxon>
        <taxon>50 kb inversion clade</taxon>
        <taxon>NPAAA clade</taxon>
        <taxon>indigoferoid/millettioid clade</taxon>
        <taxon>Abreae</taxon>
        <taxon>Abrus</taxon>
    </lineage>
</organism>
<dbReference type="GeneID" id="113850921"/>
<feature type="region of interest" description="Disordered" evidence="1">
    <location>
        <begin position="1"/>
        <end position="26"/>
    </location>
</feature>
<dbReference type="RefSeq" id="XP_027337239.1">
    <property type="nucleotide sequence ID" value="XM_027481438.1"/>
</dbReference>
<name>A0A8B8K1B6_ABRPR</name>
<dbReference type="OrthoDB" id="1417698at2759"/>
<gene>
    <name evidence="3" type="primary">LOC113850921</name>
</gene>
<evidence type="ECO:0000313" key="2">
    <source>
        <dbReference type="Proteomes" id="UP000694853"/>
    </source>
</evidence>